<dbReference type="PROSITE" id="PS51352">
    <property type="entry name" value="THIOREDOXIN_2"/>
    <property type="match status" value="1"/>
</dbReference>
<name>A0A6P1E0D1_9GAMM</name>
<dbReference type="InterPro" id="IPR047262">
    <property type="entry name" value="PRX-like1"/>
</dbReference>
<reference evidence="2 3" key="2">
    <citation type="submission" date="2020-02" db="EMBL/GenBank/DDBJ databases">
        <title>Genome sequences of Thiorhodococcus mannitoliphagus and Thiorhodococcus minor, purple sulfur photosynthetic bacteria in the gammaproteobacterial family, Chromatiaceae.</title>
        <authorList>
            <person name="Aviles F.A."/>
            <person name="Meyer T.E."/>
            <person name="Kyndt J.A."/>
        </authorList>
    </citation>
    <scope>NUCLEOTIDE SEQUENCE [LARGE SCALE GENOMIC DNA]</scope>
    <source>
        <strain evidence="2 3">DSM 18266</strain>
    </source>
</reference>
<dbReference type="PANTHER" id="PTHR43640">
    <property type="entry name" value="OS07G0260300 PROTEIN"/>
    <property type="match status" value="1"/>
</dbReference>
<dbReference type="Pfam" id="PF00578">
    <property type="entry name" value="AhpC-TSA"/>
    <property type="match status" value="1"/>
</dbReference>
<dbReference type="EMBL" id="JAAIJR010000103">
    <property type="protein sequence ID" value="NEX22496.1"/>
    <property type="molecule type" value="Genomic_DNA"/>
</dbReference>
<dbReference type="GO" id="GO:0016209">
    <property type="term" value="F:antioxidant activity"/>
    <property type="evidence" value="ECO:0007669"/>
    <property type="project" value="InterPro"/>
</dbReference>
<evidence type="ECO:0000259" key="1">
    <source>
        <dbReference type="PROSITE" id="PS51352"/>
    </source>
</evidence>
<feature type="domain" description="Thioredoxin" evidence="1">
    <location>
        <begin position="46"/>
        <end position="201"/>
    </location>
</feature>
<proteinExistence type="predicted"/>
<sequence>MKSRLHSESLRTAAPVHQPRHRLWSALVLLTGLLGAGAALAAVEGAKVGQPAPGFEMTDTKGQPRSLAEMKGKVVVLEWANFECPYTRKHYDSGNMQALQREAAEAGAEWLVVISSAPGEEGHVSAEEANRLIAERDGAPAAVLLDEEGTLGRLYGAKTTPHMYVVDKDGVLAYMGGIDSIASARVEDVSAAEPWFGDALRAVLKGEEPARAVTRPYGCSVKYAR</sequence>
<dbReference type="InterPro" id="IPR000866">
    <property type="entry name" value="AhpC/TSA"/>
</dbReference>
<protein>
    <submittedName>
        <fullName evidence="2">Redoxin domain-containing protein</fullName>
    </submittedName>
</protein>
<organism evidence="2 3">
    <name type="scientific">Thiorhodococcus mannitoliphagus</name>
    <dbReference type="NCBI Taxonomy" id="329406"/>
    <lineage>
        <taxon>Bacteria</taxon>
        <taxon>Pseudomonadati</taxon>
        <taxon>Pseudomonadota</taxon>
        <taxon>Gammaproteobacteria</taxon>
        <taxon>Chromatiales</taxon>
        <taxon>Chromatiaceae</taxon>
        <taxon>Thiorhodococcus</taxon>
    </lineage>
</organism>
<dbReference type="SUPFAM" id="SSF52833">
    <property type="entry name" value="Thioredoxin-like"/>
    <property type="match status" value="1"/>
</dbReference>
<dbReference type="InterPro" id="IPR036249">
    <property type="entry name" value="Thioredoxin-like_sf"/>
</dbReference>
<reference evidence="3" key="1">
    <citation type="journal article" date="2020" name="Microbiol. Resour. Announc.">
        <title>Draft Genome Sequences of Thiorhodococcus mannitoliphagus and Thiorhodococcus minor, Purple Sulfur Photosynthetic Bacteria in the Gammaproteobacterial Family Chromatiaceae.</title>
        <authorList>
            <person name="Aviles F.A."/>
            <person name="Meyer T.E."/>
            <person name="Kyndt J.A."/>
        </authorList>
    </citation>
    <scope>NUCLEOTIDE SEQUENCE [LARGE SCALE GENOMIC DNA]</scope>
    <source>
        <strain evidence="3">DSM 18266</strain>
    </source>
</reference>
<dbReference type="GO" id="GO:0016491">
    <property type="term" value="F:oxidoreductase activity"/>
    <property type="evidence" value="ECO:0007669"/>
    <property type="project" value="InterPro"/>
</dbReference>
<evidence type="ECO:0000313" key="2">
    <source>
        <dbReference type="EMBL" id="NEX22496.1"/>
    </source>
</evidence>
<accession>A0A6P1E0D1</accession>
<dbReference type="Proteomes" id="UP000471640">
    <property type="component" value="Unassembled WGS sequence"/>
</dbReference>
<gene>
    <name evidence="2" type="ORF">G3480_19655</name>
</gene>
<dbReference type="PANTHER" id="PTHR43640:SF1">
    <property type="entry name" value="THIOREDOXIN-DEPENDENT PEROXIREDOXIN"/>
    <property type="match status" value="1"/>
</dbReference>
<comment type="caution">
    <text evidence="2">The sequence shown here is derived from an EMBL/GenBank/DDBJ whole genome shotgun (WGS) entry which is preliminary data.</text>
</comment>
<dbReference type="AlphaFoldDB" id="A0A6P1E0D1"/>
<evidence type="ECO:0000313" key="3">
    <source>
        <dbReference type="Proteomes" id="UP000471640"/>
    </source>
</evidence>
<dbReference type="Gene3D" id="3.40.30.10">
    <property type="entry name" value="Glutaredoxin"/>
    <property type="match status" value="1"/>
</dbReference>
<dbReference type="InterPro" id="IPR013766">
    <property type="entry name" value="Thioredoxin_domain"/>
</dbReference>
<keyword evidence="3" id="KW-1185">Reference proteome</keyword>